<organism evidence="1 2">
    <name type="scientific">Ambrosiozyma monospora</name>
    <name type="common">Yeast</name>
    <name type="synonym">Endomycopsis monosporus</name>
    <dbReference type="NCBI Taxonomy" id="43982"/>
    <lineage>
        <taxon>Eukaryota</taxon>
        <taxon>Fungi</taxon>
        <taxon>Dikarya</taxon>
        <taxon>Ascomycota</taxon>
        <taxon>Saccharomycotina</taxon>
        <taxon>Pichiomycetes</taxon>
        <taxon>Pichiales</taxon>
        <taxon>Pichiaceae</taxon>
        <taxon>Ambrosiozyma</taxon>
    </lineage>
</organism>
<sequence length="388" mass="45117">MISQIILSTLVFIASCLAEEPVADATGSAAAASPVVKKYLDYSTFELSQMTLLERLKIYPWTVELTSIASIAVYAFFYYLGAKYNQGLVDKFVASTLPILKEQFYQVGVTPSQLLAKDDNHHFSFYSSGRLRIQSMVAKFTLKSRSNLFLWSMEFVTGFFFESMRAPEDDVVIEFTLDSEASSKYDDFIWAVVTKDKMNRYREENYFLSLTRTAESPKLPLEFVFMNEVPEMNDVLYHKKMRSVLVESKSFLKFIAITDLQTEKPLSVSEYKPEKKVIVQLSIPKSDAELKALTGLFDFLLNDYIDYVVEKATFRPELTKKCKKTREAQLSKLKKIEEETKKEDLANKKIEEQKKLKEKMSPEELRKLEKKQKERRERRQMNKQKVRM</sequence>
<evidence type="ECO:0000313" key="2">
    <source>
        <dbReference type="Proteomes" id="UP001165064"/>
    </source>
</evidence>
<evidence type="ECO:0000313" key="1">
    <source>
        <dbReference type="EMBL" id="GME80160.1"/>
    </source>
</evidence>
<protein>
    <submittedName>
        <fullName evidence="1">Unnamed protein product</fullName>
    </submittedName>
</protein>
<reference evidence="1" key="1">
    <citation type="submission" date="2023-04" db="EMBL/GenBank/DDBJ databases">
        <title>Ambrosiozyma monospora NBRC 10751.</title>
        <authorList>
            <person name="Ichikawa N."/>
            <person name="Sato H."/>
            <person name="Tonouchi N."/>
        </authorList>
    </citation>
    <scope>NUCLEOTIDE SEQUENCE</scope>
    <source>
        <strain evidence="1">NBRC 10751</strain>
    </source>
</reference>
<keyword evidence="2" id="KW-1185">Reference proteome</keyword>
<proteinExistence type="predicted"/>
<gene>
    <name evidence="1" type="ORF">Amon02_000431500</name>
</gene>
<dbReference type="Proteomes" id="UP001165064">
    <property type="component" value="Unassembled WGS sequence"/>
</dbReference>
<name>A0ACB5T3I7_AMBMO</name>
<accession>A0ACB5T3I7</accession>
<dbReference type="EMBL" id="BSXS01002926">
    <property type="protein sequence ID" value="GME80160.1"/>
    <property type="molecule type" value="Genomic_DNA"/>
</dbReference>
<comment type="caution">
    <text evidence="1">The sequence shown here is derived from an EMBL/GenBank/DDBJ whole genome shotgun (WGS) entry which is preliminary data.</text>
</comment>